<dbReference type="EMBL" id="KV419398">
    <property type="protein sequence ID" value="KZS96780.1"/>
    <property type="molecule type" value="Genomic_DNA"/>
</dbReference>
<feature type="compositionally biased region" description="Low complexity" evidence="1">
    <location>
        <begin position="447"/>
        <end position="457"/>
    </location>
</feature>
<keyword evidence="2" id="KW-1133">Transmembrane helix</keyword>
<feature type="transmembrane region" description="Helical" evidence="2">
    <location>
        <begin position="6"/>
        <end position="26"/>
    </location>
</feature>
<feature type="region of interest" description="Disordered" evidence="1">
    <location>
        <begin position="444"/>
        <end position="473"/>
    </location>
</feature>
<reference evidence="3 4" key="1">
    <citation type="journal article" date="2016" name="Mol. Biol. Evol.">
        <title>Comparative Genomics of Early-Diverging Mushroom-Forming Fungi Provides Insights into the Origins of Lignocellulose Decay Capabilities.</title>
        <authorList>
            <person name="Nagy L.G."/>
            <person name="Riley R."/>
            <person name="Tritt A."/>
            <person name="Adam C."/>
            <person name="Daum C."/>
            <person name="Floudas D."/>
            <person name="Sun H."/>
            <person name="Yadav J.S."/>
            <person name="Pangilinan J."/>
            <person name="Larsson K.H."/>
            <person name="Matsuura K."/>
            <person name="Barry K."/>
            <person name="Labutti K."/>
            <person name="Kuo R."/>
            <person name="Ohm R.A."/>
            <person name="Bhattacharya S.S."/>
            <person name="Shirouzu T."/>
            <person name="Yoshinaga Y."/>
            <person name="Martin F.M."/>
            <person name="Grigoriev I.V."/>
            <person name="Hibbett D.S."/>
        </authorList>
    </citation>
    <scope>NUCLEOTIDE SEQUENCE [LARGE SCALE GENOMIC DNA]</scope>
    <source>
        <strain evidence="3 4">HHB9708</strain>
    </source>
</reference>
<feature type="region of interest" description="Disordered" evidence="1">
    <location>
        <begin position="236"/>
        <end position="308"/>
    </location>
</feature>
<feature type="compositionally biased region" description="Basic and acidic residues" evidence="1">
    <location>
        <begin position="119"/>
        <end position="133"/>
    </location>
</feature>
<evidence type="ECO:0000313" key="4">
    <source>
        <dbReference type="Proteomes" id="UP000076722"/>
    </source>
</evidence>
<feature type="region of interest" description="Disordered" evidence="1">
    <location>
        <begin position="108"/>
        <end position="155"/>
    </location>
</feature>
<accession>A0A164YC69</accession>
<dbReference type="AlphaFoldDB" id="A0A164YC69"/>
<feature type="compositionally biased region" description="Low complexity" evidence="1">
    <location>
        <begin position="138"/>
        <end position="155"/>
    </location>
</feature>
<keyword evidence="2" id="KW-0812">Transmembrane</keyword>
<gene>
    <name evidence="3" type="ORF">SISNIDRAFT_547515</name>
</gene>
<evidence type="ECO:0008006" key="5">
    <source>
        <dbReference type="Google" id="ProtNLM"/>
    </source>
</evidence>
<proteinExistence type="predicted"/>
<evidence type="ECO:0000313" key="3">
    <source>
        <dbReference type="EMBL" id="KZS96780.1"/>
    </source>
</evidence>
<dbReference type="Proteomes" id="UP000076722">
    <property type="component" value="Unassembled WGS sequence"/>
</dbReference>
<feature type="compositionally biased region" description="Basic and acidic residues" evidence="1">
    <location>
        <begin position="236"/>
        <end position="252"/>
    </location>
</feature>
<sequence>MSSQGSSNLGFTPSFIVTLGLLSLVVNGRPIPSRGDSIQAGPGFPQSLQALQGTGLGHELNSSVQALLANLPRAAKTPDFLAEIYKVASEVAANPTVDLLAIPGNESVASHNSPSLEPDISREVSIDSAKSDAEPELLDLPSETSSSSSPKGDPLSEMLITSELEVDMPITLSDARPTGDAVLLLVASCLSAFLLLSTIAVGVYIGHLAKATGSESRIESEGVDVEPEMWERIGREVEDRGRSARQREDRRVASMPGAHAPEGLLVDVSLEEDVTEKQQPPAEPETQIETEVQEDPVQNEAERPTEISEKEMDLIDLYQEISIRADFEKFLIRLEDEKQELVSSDPEKNHLIQETNNSEEQDESDDDSNVFFDAEDASVFNEKSFSLDAPVSILAGLVLPRHQYLQQLKPIEVPTLLFDSDDEQDSEVERMAIGPSTPMFSFPPSPVHSVPASPSKSQTPLISETAPPSVSNSPLIKAKELDEKQVQLTKSASLASNRPTMHLAMPKWLIVDLAKRLNIDNEWAMQILVAIIGWAAFVLQNGK</sequence>
<evidence type="ECO:0000256" key="1">
    <source>
        <dbReference type="SAM" id="MobiDB-lite"/>
    </source>
</evidence>
<feature type="compositionally biased region" description="Polar residues" evidence="1">
    <location>
        <begin position="458"/>
        <end position="473"/>
    </location>
</feature>
<organism evidence="3 4">
    <name type="scientific">Sistotremastrum niveocremeum HHB9708</name>
    <dbReference type="NCBI Taxonomy" id="1314777"/>
    <lineage>
        <taxon>Eukaryota</taxon>
        <taxon>Fungi</taxon>
        <taxon>Dikarya</taxon>
        <taxon>Basidiomycota</taxon>
        <taxon>Agaricomycotina</taxon>
        <taxon>Agaricomycetes</taxon>
        <taxon>Sistotremastrales</taxon>
        <taxon>Sistotremastraceae</taxon>
        <taxon>Sertulicium</taxon>
        <taxon>Sertulicium niveocremeum</taxon>
    </lineage>
</organism>
<feature type="compositionally biased region" description="Acidic residues" evidence="1">
    <location>
        <begin position="357"/>
        <end position="368"/>
    </location>
</feature>
<keyword evidence="2" id="KW-0472">Membrane</keyword>
<evidence type="ECO:0000256" key="2">
    <source>
        <dbReference type="SAM" id="Phobius"/>
    </source>
</evidence>
<feature type="region of interest" description="Disordered" evidence="1">
    <location>
        <begin position="339"/>
        <end position="368"/>
    </location>
</feature>
<name>A0A164YC69_9AGAM</name>
<keyword evidence="4" id="KW-1185">Reference proteome</keyword>
<feature type="compositionally biased region" description="Basic and acidic residues" evidence="1">
    <location>
        <begin position="339"/>
        <end position="351"/>
    </location>
</feature>
<protein>
    <recommendedName>
        <fullName evidence="5">Transmembrane protein</fullName>
    </recommendedName>
</protein>
<feature type="transmembrane region" description="Helical" evidence="2">
    <location>
        <begin position="182"/>
        <end position="205"/>
    </location>
</feature>